<protein>
    <recommendedName>
        <fullName evidence="1">hAT-like transposase RNase-H fold domain-containing protein</fullName>
    </recommendedName>
</protein>
<keyword evidence="3" id="KW-1185">Reference proteome</keyword>
<accession>A0ABC9FT65</accession>
<evidence type="ECO:0000259" key="1">
    <source>
        <dbReference type="Pfam" id="PF14372"/>
    </source>
</evidence>
<dbReference type="EMBL" id="OZ075117">
    <property type="protein sequence ID" value="CAL5081278.1"/>
    <property type="molecule type" value="Genomic_DNA"/>
</dbReference>
<organism evidence="2 3">
    <name type="scientific">Urochloa decumbens</name>
    <dbReference type="NCBI Taxonomy" id="240449"/>
    <lineage>
        <taxon>Eukaryota</taxon>
        <taxon>Viridiplantae</taxon>
        <taxon>Streptophyta</taxon>
        <taxon>Embryophyta</taxon>
        <taxon>Tracheophyta</taxon>
        <taxon>Spermatophyta</taxon>
        <taxon>Magnoliopsida</taxon>
        <taxon>Liliopsida</taxon>
        <taxon>Poales</taxon>
        <taxon>Poaceae</taxon>
        <taxon>PACMAD clade</taxon>
        <taxon>Panicoideae</taxon>
        <taxon>Panicodae</taxon>
        <taxon>Paniceae</taxon>
        <taxon>Melinidinae</taxon>
        <taxon>Urochloa</taxon>
    </lineage>
</organism>
<dbReference type="InterPro" id="IPR025525">
    <property type="entry name" value="hAT-like_transposase_RNase-H"/>
</dbReference>
<reference evidence="3" key="1">
    <citation type="submission" date="2024-06" db="EMBL/GenBank/DDBJ databases">
        <authorList>
            <person name="Ryan C."/>
        </authorList>
    </citation>
    <scope>NUCLEOTIDE SEQUENCE [LARGE SCALE GENOMIC DNA]</scope>
</reference>
<name>A0ABC9FT65_9POAL</name>
<dbReference type="SUPFAM" id="SSF53098">
    <property type="entry name" value="Ribonuclease H-like"/>
    <property type="match status" value="1"/>
</dbReference>
<dbReference type="PANTHER" id="PTHR34396:SF32">
    <property type="entry name" value="OS09G0382120 PROTEIN"/>
    <property type="match status" value="1"/>
</dbReference>
<evidence type="ECO:0000313" key="2">
    <source>
        <dbReference type="EMBL" id="CAL5081278.1"/>
    </source>
</evidence>
<dbReference type="AlphaFoldDB" id="A0ABC9FT65"/>
<gene>
    <name evidence="2" type="ORF">URODEC1_LOCUS108544</name>
</gene>
<reference evidence="2 3" key="2">
    <citation type="submission" date="2024-10" db="EMBL/GenBank/DDBJ databases">
        <authorList>
            <person name="Ryan C."/>
        </authorList>
    </citation>
    <scope>NUCLEOTIDE SEQUENCE [LARGE SCALE GENOMIC DNA]</scope>
</reference>
<evidence type="ECO:0000313" key="3">
    <source>
        <dbReference type="Proteomes" id="UP001497457"/>
    </source>
</evidence>
<dbReference type="InterPro" id="IPR012337">
    <property type="entry name" value="RNaseH-like_sf"/>
</dbReference>
<dbReference type="Pfam" id="PF14372">
    <property type="entry name" value="hAT-like_RNase-H"/>
    <property type="match status" value="1"/>
</dbReference>
<dbReference type="PANTHER" id="PTHR34396">
    <property type="entry name" value="OS03G0264950 PROTEIN-RELATED"/>
    <property type="match status" value="1"/>
</dbReference>
<feature type="domain" description="hAT-like transposase RNase-H fold" evidence="1">
    <location>
        <begin position="213"/>
        <end position="297"/>
    </location>
</feature>
<proteinExistence type="predicted"/>
<dbReference type="InterPro" id="IPR053031">
    <property type="entry name" value="Cuticle_assoc_protein"/>
</dbReference>
<dbReference type="Proteomes" id="UP001497457">
    <property type="component" value="Chromosome 7b"/>
</dbReference>
<sequence>MATMPSRFDLIGNSWKLHDQKQSRLMERLKALRSQVSLSACMCHYDPSLAFLCLRVHYIDDEWEKHQKNIRFSPINPSCNADELSDIILRPLKNGVYVARFSALYWMMHLPKAQWLQMSKLDSRKLNKVAADQSLFVIRYATHLLDRVMQLGQDEIDKFMKKPAKCSSAVGLIPSVVQYPNCRYSPSSKEWITAEEICEILEHFHRHMDSMHNSPCPVNFYDMLWEVKREVRCEANFYSQGGFAYKDEGFSNMLKKMQQKFKEHREVCFFHFCVPIVMDPRYRLEHIKSSVLLISWESYRHLDTEIEE</sequence>